<comment type="caution">
    <text evidence="1">The sequence shown here is derived from an EMBL/GenBank/DDBJ whole genome shotgun (WGS) entry which is preliminary data.</text>
</comment>
<reference evidence="2" key="1">
    <citation type="submission" date="2018-10" db="EMBL/GenBank/DDBJ databases">
        <title>FDA dAtabase for Regulatory Grade micrObial Sequences (FDA-ARGOS): Supporting development and validation of Infectious Disease Dx tests.</title>
        <authorList>
            <person name="Kerrigan L."/>
            <person name="Tallon L."/>
            <person name="Sadzewicz L."/>
            <person name="Sengamalay N."/>
            <person name="Ott S."/>
            <person name="Godinez A."/>
            <person name="Nagaraj S."/>
            <person name="Vavikolanu K."/>
            <person name="Nadendla S."/>
            <person name="George J."/>
            <person name="Sichtig H."/>
        </authorList>
    </citation>
    <scope>NUCLEOTIDE SEQUENCE [LARGE SCALE GENOMIC DNA]</scope>
    <source>
        <strain evidence="2">FDAARGOS_311</strain>
    </source>
</reference>
<proteinExistence type="predicted"/>
<dbReference type="AlphaFoldDB" id="A0A505IF67"/>
<dbReference type="VEuPathDB" id="FungiDB:An01g01730"/>
<dbReference type="VEuPathDB" id="FungiDB:M747DRAFT_352090"/>
<accession>A0A505IF67</accession>
<dbReference type="EMBL" id="NKJJ02000004">
    <property type="protein sequence ID" value="TPR11946.1"/>
    <property type="molecule type" value="Genomic_DNA"/>
</dbReference>
<protein>
    <submittedName>
        <fullName evidence="1">Actin family protein</fullName>
    </submittedName>
</protein>
<evidence type="ECO:0000313" key="1">
    <source>
        <dbReference type="EMBL" id="TPR11946.1"/>
    </source>
</evidence>
<sequence length="81" mass="9385">MSEGFVTSNDTFYSDDPEYRDIARTFDSIAGLVDGRDDFILALEAFHLPHISGRTAALMRREHYTLLLDMMAFDLFERMNM</sequence>
<name>A0A505IF67_ASPNG</name>
<dbReference type="Proteomes" id="UP000197666">
    <property type="component" value="Unassembled WGS sequence"/>
</dbReference>
<evidence type="ECO:0000313" key="2">
    <source>
        <dbReference type="Proteomes" id="UP000197666"/>
    </source>
</evidence>
<organism evidence="1 2">
    <name type="scientific">Aspergillus niger</name>
    <dbReference type="NCBI Taxonomy" id="5061"/>
    <lineage>
        <taxon>Eukaryota</taxon>
        <taxon>Fungi</taxon>
        <taxon>Dikarya</taxon>
        <taxon>Ascomycota</taxon>
        <taxon>Pezizomycotina</taxon>
        <taxon>Eurotiomycetes</taxon>
        <taxon>Eurotiomycetidae</taxon>
        <taxon>Eurotiales</taxon>
        <taxon>Aspergillaceae</taxon>
        <taxon>Aspergillus</taxon>
        <taxon>Aspergillus subgen. Circumdati</taxon>
    </lineage>
</organism>
<gene>
    <name evidence="1" type="ORF">CAN33_0051255</name>
</gene>